<gene>
    <name evidence="1" type="ORF">NIES593_08500</name>
</gene>
<dbReference type="RefSeq" id="WP_073599167.1">
    <property type="nucleotide sequence ID" value="NZ_MRCB01000007.1"/>
</dbReference>
<evidence type="ECO:0000313" key="1">
    <source>
        <dbReference type="EMBL" id="OKH24185.1"/>
    </source>
</evidence>
<proteinExistence type="predicted"/>
<organism evidence="1 2">
    <name type="scientific">Hydrococcus rivularis NIES-593</name>
    <dbReference type="NCBI Taxonomy" id="1921803"/>
    <lineage>
        <taxon>Bacteria</taxon>
        <taxon>Bacillati</taxon>
        <taxon>Cyanobacteriota</taxon>
        <taxon>Cyanophyceae</taxon>
        <taxon>Pleurocapsales</taxon>
        <taxon>Hydrococcaceae</taxon>
        <taxon>Hydrococcus</taxon>
    </lineage>
</organism>
<comment type="caution">
    <text evidence="1">The sequence shown here is derived from an EMBL/GenBank/DDBJ whole genome shotgun (WGS) entry which is preliminary data.</text>
</comment>
<dbReference type="EMBL" id="MRCB01000007">
    <property type="protein sequence ID" value="OKH24185.1"/>
    <property type="molecule type" value="Genomic_DNA"/>
</dbReference>
<accession>A0A1U7HKX9</accession>
<dbReference type="OrthoDB" id="580965at2"/>
<protein>
    <submittedName>
        <fullName evidence="1">Uncharacterized protein</fullName>
    </submittedName>
</protein>
<dbReference type="Proteomes" id="UP000186868">
    <property type="component" value="Unassembled WGS sequence"/>
</dbReference>
<keyword evidence="2" id="KW-1185">Reference proteome</keyword>
<reference evidence="1 2" key="1">
    <citation type="submission" date="2016-11" db="EMBL/GenBank/DDBJ databases">
        <title>Draft Genome Sequences of Nine Cyanobacterial Strains from Diverse Habitats.</title>
        <authorList>
            <person name="Zhu T."/>
            <person name="Hou S."/>
            <person name="Lu X."/>
            <person name="Hess W.R."/>
        </authorList>
    </citation>
    <scope>NUCLEOTIDE SEQUENCE [LARGE SCALE GENOMIC DNA]</scope>
    <source>
        <strain evidence="1 2">NIES-593</strain>
    </source>
</reference>
<dbReference type="AlphaFoldDB" id="A0A1U7HKX9"/>
<sequence>MSDYRPTLDDPLQPSDREAQLIYAHVLNCVRTESTERVLDDFRRLLIEGRDYKDAQVRAAVQKIVVSKSAERDFKIILYRCCQIAIDYWYQQPQLQSAIPELVELFEQLPASLVSASRFSSRCLQLVKNFTETAQYLRLKRLVRVIQPAQKSEAINSQSLGDILSRYPYLYKYCLLDEDCSLDYQRTIRKIRSRNQRNYEVTLAQYLTYQVRLVQLARARQLSGGAGKLLRRVENPTLLNSDELKAALRQFAAKGATHSTTGNLAFDLLANQNQILSYKNFKDNLHNYLISIIDPDYAKNRFGKLLYEKLQRILPDYHAQKLSEFLVLRTYNQLLNFLVVESPQNLNHQIFTDLIVNLGSTKASVFLFRLVMLYPKIKPHLENRLSLLFEYYSLTSQEKIAWFIKVLENFQIAFSIHFGTLDLSGLKLYSDLQSD</sequence>
<dbReference type="STRING" id="1921803.NIES593_08500"/>
<evidence type="ECO:0000313" key="2">
    <source>
        <dbReference type="Proteomes" id="UP000186868"/>
    </source>
</evidence>
<name>A0A1U7HKX9_9CYAN</name>